<evidence type="ECO:0000259" key="8">
    <source>
        <dbReference type="Pfam" id="PF10513"/>
    </source>
</evidence>
<gene>
    <name evidence="9" type="ORF">LLUT_LOCUS34496</name>
</gene>
<sequence>MPTVKMRRTTKVTGLVTKTPVSGRVLRSGRRLLPETDKPKKKKLKKEDDSNNPPPTTAKATGRRHTAEAASAGNRDDDVAITRERKKSISLVTREVNDGSLVDRMFGIVYSRKRKRFGTESSELSRKKKKEEKYGSNGTHIVLAVIVKPYSDLFSYLLFLVLRYIRRVSVKLEELSAFFLSDPICGVFASRGIHFLKGPPTANIGICQLFGITQFMPSFCVDFSAVPPYFKYLHYAILLKSMSRSFFLVHNLINMHSDVEDVELELDFPEFQNERQILCDALTRESSDIGTVRPNVIEMNDSSSIYSSINSARLAGRNRQYVTRGIQRRRRSLRKKKAGNLSLRDLRKSNKAVASDLMARRKSNVSLSGVATGKKLSSLANSSATVDSTEGLDSCLCSASILVTESDEYYRVEGAIVTLEMSALREWFLFVKKDGLLICTFKAEKVMRPCSANRLTHVILFSLDNGWVLEFANCQDWIVFKYLYKECSDRSIPASVTEFIPVPVVREVVGYADSNSFTYHRPDTYISANGDELSRAMTRKTGNYDMDSADEEWLTKFNDEFQEHVSEDNFELIIDALEKVYYYDPVYSFEEKSVPCGCQDLGSKEVIESVYSYWMRKRKQRRSFLVRVFQVHQLKRSPLVHNPLQQKRRSSLRQPRRLCRGDQASAWKESAADQVAMEKAAMLRIEEADTSAKIAMEVAIEKRKQAQSLAENADLAIYKAMMLIRISEAVQASETADAIGEYFLD</sequence>
<keyword evidence="5 6" id="KW-0539">Nucleus</keyword>
<feature type="domain" description="Enhancer of polycomb-like N-terminal" evidence="8">
    <location>
        <begin position="495"/>
        <end position="579"/>
    </location>
</feature>
<dbReference type="AlphaFoldDB" id="A0AAV1YJ54"/>
<evidence type="ECO:0000256" key="3">
    <source>
        <dbReference type="ARBA" id="ARBA00023015"/>
    </source>
</evidence>
<comment type="caution">
    <text evidence="9">The sequence shown here is derived from an EMBL/GenBank/DDBJ whole genome shotgun (WGS) entry which is preliminary data.</text>
</comment>
<evidence type="ECO:0000256" key="4">
    <source>
        <dbReference type="ARBA" id="ARBA00023163"/>
    </source>
</evidence>
<feature type="region of interest" description="Disordered" evidence="7">
    <location>
        <begin position="17"/>
        <end position="79"/>
    </location>
</feature>
<evidence type="ECO:0000256" key="5">
    <source>
        <dbReference type="ARBA" id="ARBA00023242"/>
    </source>
</evidence>
<evidence type="ECO:0000256" key="1">
    <source>
        <dbReference type="ARBA" id="ARBA00004123"/>
    </source>
</evidence>
<accession>A0AAV1YJ54</accession>
<keyword evidence="4 6" id="KW-0804">Transcription</keyword>
<evidence type="ECO:0000256" key="2">
    <source>
        <dbReference type="ARBA" id="ARBA00008035"/>
    </source>
</evidence>
<name>A0AAV1YJ54_LUPLU</name>
<dbReference type="EMBL" id="CAXHTB010000025">
    <property type="protein sequence ID" value="CAL0333436.1"/>
    <property type="molecule type" value="Genomic_DNA"/>
</dbReference>
<comment type="similarity">
    <text evidence="2 6">Belongs to the enhancer of polycomb family.</text>
</comment>
<comment type="subcellular location">
    <subcellularLocation>
        <location evidence="1 6">Nucleus</location>
    </subcellularLocation>
</comment>
<dbReference type="GO" id="GO:0006357">
    <property type="term" value="P:regulation of transcription by RNA polymerase II"/>
    <property type="evidence" value="ECO:0007669"/>
    <property type="project" value="InterPro"/>
</dbReference>
<evidence type="ECO:0000256" key="7">
    <source>
        <dbReference type="SAM" id="MobiDB-lite"/>
    </source>
</evidence>
<keyword evidence="10" id="KW-1185">Reference proteome</keyword>
<dbReference type="Proteomes" id="UP001497480">
    <property type="component" value="Unassembled WGS sequence"/>
</dbReference>
<protein>
    <recommendedName>
        <fullName evidence="6">Enhancer of polycomb-like protein</fullName>
    </recommendedName>
</protein>
<evidence type="ECO:0000313" key="9">
    <source>
        <dbReference type="EMBL" id="CAL0333436.1"/>
    </source>
</evidence>
<dbReference type="PANTHER" id="PTHR14898">
    <property type="entry name" value="ENHANCER OF POLYCOMB"/>
    <property type="match status" value="1"/>
</dbReference>
<dbReference type="GO" id="GO:0005634">
    <property type="term" value="C:nucleus"/>
    <property type="evidence" value="ECO:0007669"/>
    <property type="project" value="UniProtKB-SubCell"/>
</dbReference>
<dbReference type="Pfam" id="PF10513">
    <property type="entry name" value="EPL1"/>
    <property type="match status" value="1"/>
</dbReference>
<proteinExistence type="inferred from homology"/>
<evidence type="ECO:0000256" key="6">
    <source>
        <dbReference type="RuleBase" id="RU361124"/>
    </source>
</evidence>
<dbReference type="InterPro" id="IPR024943">
    <property type="entry name" value="Enhancer_polycomb"/>
</dbReference>
<keyword evidence="3 6" id="KW-0805">Transcription regulation</keyword>
<evidence type="ECO:0000313" key="10">
    <source>
        <dbReference type="Proteomes" id="UP001497480"/>
    </source>
</evidence>
<organism evidence="9 10">
    <name type="scientific">Lupinus luteus</name>
    <name type="common">European yellow lupine</name>
    <dbReference type="NCBI Taxonomy" id="3873"/>
    <lineage>
        <taxon>Eukaryota</taxon>
        <taxon>Viridiplantae</taxon>
        <taxon>Streptophyta</taxon>
        <taxon>Embryophyta</taxon>
        <taxon>Tracheophyta</taxon>
        <taxon>Spermatophyta</taxon>
        <taxon>Magnoliopsida</taxon>
        <taxon>eudicotyledons</taxon>
        <taxon>Gunneridae</taxon>
        <taxon>Pentapetalae</taxon>
        <taxon>rosids</taxon>
        <taxon>fabids</taxon>
        <taxon>Fabales</taxon>
        <taxon>Fabaceae</taxon>
        <taxon>Papilionoideae</taxon>
        <taxon>50 kb inversion clade</taxon>
        <taxon>genistoids sensu lato</taxon>
        <taxon>core genistoids</taxon>
        <taxon>Genisteae</taxon>
        <taxon>Lupinus</taxon>
    </lineage>
</organism>
<reference evidence="9 10" key="1">
    <citation type="submission" date="2024-03" db="EMBL/GenBank/DDBJ databases">
        <authorList>
            <person name="Martinez-Hernandez J."/>
        </authorList>
    </citation>
    <scope>NUCLEOTIDE SEQUENCE [LARGE SCALE GENOMIC DNA]</scope>
</reference>
<dbReference type="InterPro" id="IPR019542">
    <property type="entry name" value="Enhancer_polycomb-like_N"/>
</dbReference>
<dbReference type="GO" id="GO:0035267">
    <property type="term" value="C:NuA4 histone acetyltransferase complex"/>
    <property type="evidence" value="ECO:0007669"/>
    <property type="project" value="InterPro"/>
</dbReference>